<feature type="region of interest" description="Disordered" evidence="2">
    <location>
        <begin position="215"/>
        <end position="254"/>
    </location>
</feature>
<dbReference type="InterPro" id="IPR015915">
    <property type="entry name" value="Kelch-typ_b-propeller"/>
</dbReference>
<dbReference type="Gene3D" id="2.120.10.80">
    <property type="entry name" value="Kelch-type beta propeller"/>
    <property type="match status" value="2"/>
</dbReference>
<evidence type="ECO:0000256" key="3">
    <source>
        <dbReference type="SAM" id="Phobius"/>
    </source>
</evidence>
<organism evidence="6 7">
    <name type="scientific">Cyclotella atomus</name>
    <dbReference type="NCBI Taxonomy" id="382360"/>
    <lineage>
        <taxon>Eukaryota</taxon>
        <taxon>Sar</taxon>
        <taxon>Stramenopiles</taxon>
        <taxon>Ochrophyta</taxon>
        <taxon>Bacillariophyta</taxon>
        <taxon>Coscinodiscophyceae</taxon>
        <taxon>Thalassiosirophycidae</taxon>
        <taxon>Stephanodiscales</taxon>
        <taxon>Stephanodiscaceae</taxon>
        <taxon>Cyclotella</taxon>
    </lineage>
</organism>
<dbReference type="PANTHER" id="PTHR46719">
    <property type="entry name" value="TRANSCRIPTION FACTOR C2H2 FAMILY-RELATED"/>
    <property type="match status" value="1"/>
</dbReference>
<evidence type="ECO:0000313" key="7">
    <source>
        <dbReference type="Proteomes" id="UP001530400"/>
    </source>
</evidence>
<dbReference type="InterPro" id="IPR001841">
    <property type="entry name" value="Znf_RING"/>
</dbReference>
<keyword evidence="4" id="KW-0732">Signal</keyword>
<feature type="compositionally biased region" description="Polar residues" evidence="2">
    <location>
        <begin position="215"/>
        <end position="226"/>
    </location>
</feature>
<evidence type="ECO:0000256" key="4">
    <source>
        <dbReference type="SAM" id="SignalP"/>
    </source>
</evidence>
<dbReference type="Gene3D" id="3.30.40.10">
    <property type="entry name" value="Zinc/RING finger domain, C3HC4 (zinc finger)"/>
    <property type="match status" value="1"/>
</dbReference>
<dbReference type="Pfam" id="PF13639">
    <property type="entry name" value="zf-RING_2"/>
    <property type="match status" value="1"/>
</dbReference>
<keyword evidence="1" id="KW-0862">Zinc</keyword>
<dbReference type="CDD" id="cd16454">
    <property type="entry name" value="RING-H2_PA-TM-RING"/>
    <property type="match status" value="1"/>
</dbReference>
<feature type="compositionally biased region" description="Acidic residues" evidence="2">
    <location>
        <begin position="1126"/>
        <end position="1137"/>
    </location>
</feature>
<gene>
    <name evidence="6" type="ORF">ACHAWO_004463</name>
</gene>
<dbReference type="SUPFAM" id="SSF117281">
    <property type="entry name" value="Kelch motif"/>
    <property type="match status" value="1"/>
</dbReference>
<dbReference type="SUPFAM" id="SSF57850">
    <property type="entry name" value="RING/U-box"/>
    <property type="match status" value="1"/>
</dbReference>
<accession>A0ABD3NZK7</accession>
<feature type="compositionally biased region" description="Basic and acidic residues" evidence="2">
    <location>
        <begin position="604"/>
        <end position="622"/>
    </location>
</feature>
<dbReference type="InterPro" id="IPR045899">
    <property type="entry name" value="ATL71-like"/>
</dbReference>
<dbReference type="AlphaFoldDB" id="A0ABD3NZK7"/>
<comment type="caution">
    <text evidence="6">The sequence shown here is derived from an EMBL/GenBank/DDBJ whole genome shotgun (WGS) entry which is preliminary data.</text>
</comment>
<feature type="compositionally biased region" description="Low complexity" evidence="2">
    <location>
        <begin position="244"/>
        <end position="253"/>
    </location>
</feature>
<protein>
    <recommendedName>
        <fullName evidence="5">RING-type domain-containing protein</fullName>
    </recommendedName>
</protein>
<feature type="transmembrane region" description="Helical" evidence="3">
    <location>
        <begin position="866"/>
        <end position="887"/>
    </location>
</feature>
<proteinExistence type="predicted"/>
<keyword evidence="1" id="KW-0479">Metal-binding</keyword>
<name>A0ABD3NZK7_9STRA</name>
<feature type="signal peptide" evidence="4">
    <location>
        <begin position="1"/>
        <end position="17"/>
    </location>
</feature>
<dbReference type="PANTHER" id="PTHR46719:SF7">
    <property type="entry name" value="RING-H2 FINGER PROTEIN ATL71-RELATED"/>
    <property type="match status" value="1"/>
</dbReference>
<dbReference type="EMBL" id="JALLPJ020000874">
    <property type="protein sequence ID" value="KAL3780817.1"/>
    <property type="molecule type" value="Genomic_DNA"/>
</dbReference>
<feature type="region of interest" description="Disordered" evidence="2">
    <location>
        <begin position="602"/>
        <end position="629"/>
    </location>
</feature>
<feature type="compositionally biased region" description="Polar residues" evidence="2">
    <location>
        <begin position="101"/>
        <end position="110"/>
    </location>
</feature>
<dbReference type="GO" id="GO:0008270">
    <property type="term" value="F:zinc ion binding"/>
    <property type="evidence" value="ECO:0007669"/>
    <property type="project" value="UniProtKB-KW"/>
</dbReference>
<dbReference type="InterPro" id="IPR013083">
    <property type="entry name" value="Znf_RING/FYVE/PHD"/>
</dbReference>
<evidence type="ECO:0000259" key="5">
    <source>
        <dbReference type="PROSITE" id="PS50089"/>
    </source>
</evidence>
<feature type="domain" description="RING-type" evidence="5">
    <location>
        <begin position="962"/>
        <end position="1003"/>
    </location>
</feature>
<feature type="region of interest" description="Disordered" evidence="2">
    <location>
        <begin position="1109"/>
        <end position="1137"/>
    </location>
</feature>
<sequence length="1137" mass="127848">MMHTIVLALLFGPAARADDFLQYYQQLPRERIKRTLETSRHQNRPPARPIHKSILEHNHKIRILNAPAVHSDADPQRHLNAAKVNASDTPSSVHPNDEETNTLNSNVNDANQNGQQTISPLLTSPWWNRIHEDYGTHSYNFIPESRRAASSVVYLLPKDRRLEGVIDDSDENINGADETLVNENANKADAAIKKGTTSEIKSSASNSTLLKTNGTVVSKNNTSSSEAAGVQSDESSKIQSKPKNTNATTTTENKSVVATNQTNTSQSIQNKTTNIQGEEYMIISGGYTDHDWKSFPVYAFPLSSSITSGSGKWIDLSPLPSELQNENSDSWCKSQDNLVARDRLHQEAKYLNVNATQNEMNPWEHADPCAPSGRMGHSSFVHENYLYVFGGLIYDAEQAPTGSGSRETFRLEDVPYVYRLDLAEMFDAREVDSRRLQSNDGKRKLDDTGIIDEIESLLTEEDDATIVGTIENMEEVLESVHDVPPSNKKVKGWQRIIPRVKPFESLDGMPAMAASEVLLKSINRGEMQGGMWNGKYVMYGGLRIVLSDVAGPHTSSKIVKGPAKSSGGSTQRSRIIELPLGDVWAFDIESNAFEKVTNSFGKSEGVESKQEENEKEFEKEESTNDDDDSWWSRLDASMYPRPRTAHAATVVGDELVIHGGMGWDEHVDDWDGSTNWETLDDMWILNLKSLQWKRRWMFPLLVRSYHSLVGWSVEDSMMGWGKEFANLTSWEGPVVAAFGGFTNGIDVFSGEVTMLISAEEVDYVFDDVLVSYPPLIGDENFGVSSLWLKARNPDSYKYPEQISNRFEHSAVMSREGSMFVWGGQFQDTSMVKGFWTMNIAGPESQIRFTLAESDGIFDDYEATLTALHTIVLMMMFLSMTLTLLLGLTQRYNELIMQQTNGDTALRAFEDLANQDVASTIPRGRGLHPQIINTLPEKIYRTNTESGAEESESKEETNEEECCPICLVEYEDGESLRVLPCNHYMHKSCVDEWLVNHPSCPSCRHSLSELVDDRPLMQLRTLRSRLAGRSSTMRRFRHYHSAWSEQEIPQVEMGPEFDLHFISTLELIEEGGADNMSQQATNEQGLELADMNRRSRTNRLARVRRNLARMRRERAGRNGNRAVPLDESLDEDPDNTIT</sequence>
<keyword evidence="3" id="KW-1133">Transmembrane helix</keyword>
<evidence type="ECO:0000313" key="6">
    <source>
        <dbReference type="EMBL" id="KAL3780817.1"/>
    </source>
</evidence>
<reference evidence="6 7" key="1">
    <citation type="submission" date="2024-10" db="EMBL/GenBank/DDBJ databases">
        <title>Updated reference genomes for cyclostephanoid diatoms.</title>
        <authorList>
            <person name="Roberts W.R."/>
            <person name="Alverson A.J."/>
        </authorList>
    </citation>
    <scope>NUCLEOTIDE SEQUENCE [LARGE SCALE GENOMIC DNA]</scope>
    <source>
        <strain evidence="6 7">AJA010-31</strain>
    </source>
</reference>
<feature type="region of interest" description="Disordered" evidence="2">
    <location>
        <begin position="83"/>
        <end position="110"/>
    </location>
</feature>
<keyword evidence="7" id="KW-1185">Reference proteome</keyword>
<dbReference type="PROSITE" id="PS50089">
    <property type="entry name" value="ZF_RING_2"/>
    <property type="match status" value="1"/>
</dbReference>
<evidence type="ECO:0000256" key="2">
    <source>
        <dbReference type="SAM" id="MobiDB-lite"/>
    </source>
</evidence>
<keyword evidence="3" id="KW-0812">Transmembrane</keyword>
<dbReference type="Proteomes" id="UP001530400">
    <property type="component" value="Unassembled WGS sequence"/>
</dbReference>
<feature type="chain" id="PRO_5044854687" description="RING-type domain-containing protein" evidence="4">
    <location>
        <begin position="18"/>
        <end position="1137"/>
    </location>
</feature>
<keyword evidence="3" id="KW-0472">Membrane</keyword>
<dbReference type="SMART" id="SM00184">
    <property type="entry name" value="RING"/>
    <property type="match status" value="1"/>
</dbReference>
<evidence type="ECO:0000256" key="1">
    <source>
        <dbReference type="PROSITE-ProRule" id="PRU00175"/>
    </source>
</evidence>
<keyword evidence="1" id="KW-0863">Zinc-finger</keyword>